<evidence type="ECO:0000256" key="3">
    <source>
        <dbReference type="ARBA" id="ARBA00022989"/>
    </source>
</evidence>
<feature type="transmembrane region" description="Helical" evidence="5">
    <location>
        <begin position="308"/>
        <end position="338"/>
    </location>
</feature>
<dbReference type="FunCoup" id="O16980">
    <property type="interactions" value="1"/>
</dbReference>
<keyword evidence="8" id="KW-1185">Reference proteome</keyword>
<evidence type="ECO:0000256" key="1">
    <source>
        <dbReference type="ARBA" id="ARBA00004370"/>
    </source>
</evidence>
<dbReference type="UCSC" id="T03D3.3">
    <property type="organism name" value="c. elegans"/>
</dbReference>
<feature type="transmembrane region" description="Helical" evidence="5">
    <location>
        <begin position="40"/>
        <end position="63"/>
    </location>
</feature>
<dbReference type="KEGG" id="cel:CELE_T03D3.3"/>
<dbReference type="WormBase" id="T03D3.3">
    <property type="protein sequence ID" value="CE51050"/>
    <property type="gene ID" value="WBGene00005749"/>
    <property type="gene designation" value="srw-2"/>
</dbReference>
<keyword evidence="2 5" id="KW-0812">Transmembrane</keyword>
<evidence type="ECO:0000259" key="6">
    <source>
        <dbReference type="PROSITE" id="PS50262"/>
    </source>
</evidence>
<feature type="transmembrane region" description="Helical" evidence="5">
    <location>
        <begin position="226"/>
        <end position="249"/>
    </location>
</feature>
<dbReference type="AGR" id="WB:WBGene00005749"/>
<dbReference type="PaxDb" id="6239-T03D3.3"/>
<proteinExistence type="predicted"/>
<feature type="transmembrane region" description="Helical" evidence="5">
    <location>
        <begin position="270"/>
        <end position="288"/>
    </location>
</feature>
<evidence type="ECO:0000313" key="8">
    <source>
        <dbReference type="Proteomes" id="UP000001940"/>
    </source>
</evidence>
<organism evidence="7 8">
    <name type="scientific">Caenorhabditis elegans</name>
    <dbReference type="NCBI Taxonomy" id="6239"/>
    <lineage>
        <taxon>Eukaryota</taxon>
        <taxon>Metazoa</taxon>
        <taxon>Ecdysozoa</taxon>
        <taxon>Nematoda</taxon>
        <taxon>Chromadorea</taxon>
        <taxon>Rhabditida</taxon>
        <taxon>Rhabditina</taxon>
        <taxon>Rhabditomorpha</taxon>
        <taxon>Rhabditoidea</taxon>
        <taxon>Rhabditidae</taxon>
        <taxon>Peloderinae</taxon>
        <taxon>Caenorhabditis</taxon>
    </lineage>
</organism>
<evidence type="ECO:0000313" key="7">
    <source>
        <dbReference type="EMBL" id="CCD71813.2"/>
    </source>
</evidence>
<dbReference type="AlphaFoldDB" id="O16980"/>
<keyword evidence="3 5" id="KW-1133">Transmembrane helix</keyword>
<dbReference type="Gene3D" id="1.20.1070.10">
    <property type="entry name" value="Rhodopsin 7-helix transmembrane proteins"/>
    <property type="match status" value="1"/>
</dbReference>
<keyword evidence="4 5" id="KW-0472">Membrane</keyword>
<dbReference type="PROSITE" id="PS50262">
    <property type="entry name" value="G_PROTEIN_RECEP_F1_2"/>
    <property type="match status" value="1"/>
</dbReference>
<dbReference type="Pfam" id="PF10324">
    <property type="entry name" value="7TM_GPCR_Srw"/>
    <property type="match status" value="1"/>
</dbReference>
<dbReference type="InterPro" id="IPR017452">
    <property type="entry name" value="GPCR_Rhodpsn_7TM"/>
</dbReference>
<dbReference type="eggNOG" id="ENOG502R108">
    <property type="taxonomic scope" value="Eukaryota"/>
</dbReference>
<dbReference type="EMBL" id="BX284605">
    <property type="protein sequence ID" value="CCD71813.2"/>
    <property type="molecule type" value="Genomic_DNA"/>
</dbReference>
<accession>O16980</accession>
<name>O16980_CAEEL</name>
<dbReference type="SUPFAM" id="SSF81321">
    <property type="entry name" value="Family A G protein-coupled receptor-like"/>
    <property type="match status" value="1"/>
</dbReference>
<feature type="transmembrane region" description="Helical" evidence="5">
    <location>
        <begin position="161"/>
        <end position="185"/>
    </location>
</feature>
<dbReference type="GO" id="GO:0016020">
    <property type="term" value="C:membrane"/>
    <property type="evidence" value="ECO:0007669"/>
    <property type="project" value="UniProtKB-SubCell"/>
</dbReference>
<dbReference type="GeneID" id="188012"/>
<dbReference type="HOGENOM" id="CLU_043715_0_0_1"/>
<dbReference type="CTD" id="188012"/>
<feature type="domain" description="G-protein coupled receptors family 1 profile" evidence="6">
    <location>
        <begin position="54"/>
        <end position="331"/>
    </location>
</feature>
<dbReference type="STRING" id="6239.T03D3.3.1"/>
<dbReference type="Proteomes" id="UP000001940">
    <property type="component" value="Chromosome V"/>
</dbReference>
<feature type="transmembrane region" description="Helical" evidence="5">
    <location>
        <begin position="75"/>
        <end position="99"/>
    </location>
</feature>
<dbReference type="GO" id="GO:0008528">
    <property type="term" value="F:G protein-coupled peptide receptor activity"/>
    <property type="evidence" value="ECO:0007669"/>
    <property type="project" value="InterPro"/>
</dbReference>
<gene>
    <name evidence="7 9" type="primary">srw-2</name>
    <name evidence="7" type="ORF">CELE_T03D3.3</name>
    <name evidence="9" type="ORF">T03D3.3</name>
</gene>
<keyword evidence="7" id="KW-0675">Receptor</keyword>
<evidence type="ECO:0000256" key="5">
    <source>
        <dbReference type="SAM" id="Phobius"/>
    </source>
</evidence>
<evidence type="ECO:0000256" key="2">
    <source>
        <dbReference type="ARBA" id="ARBA00022692"/>
    </source>
</evidence>
<protein>
    <submittedName>
        <fullName evidence="7">G-protein coupled receptors family 1 profile domain-containing protein</fullName>
    </submittedName>
</protein>
<comment type="subcellular location">
    <subcellularLocation>
        <location evidence="1">Membrane</location>
    </subcellularLocation>
</comment>
<dbReference type="Bgee" id="WBGene00005749">
    <property type="expression patterns" value="Expressed in embryo and 2 other cell types or tissues"/>
</dbReference>
<evidence type="ECO:0000313" key="9">
    <source>
        <dbReference type="WormBase" id="T03D3.3"/>
    </source>
</evidence>
<dbReference type="PANTHER" id="PTHR22751">
    <property type="entry name" value="G-PROTEIN COUPLED RECEPTOR-RELATED"/>
    <property type="match status" value="1"/>
</dbReference>
<dbReference type="PANTHER" id="PTHR22751:SF287">
    <property type="entry name" value="G-PROTEIN COUPLED RECEPTORS FAMILY 1 PROFILE DOMAIN-CONTAINING PROTEIN-RELATED"/>
    <property type="match status" value="1"/>
</dbReference>
<sequence>MANITDFELFFNETTTAKPPKEIVKYVEIPSWFDEVFLKFNYVIAILQFFAVAINLIHLSVLTRKELRAISIYRIMIVICILDIISEILSFISFSPFWIRETLEGQECYVTVTYRDALIDQYGVPVLDMTQRGSSWLNLFMALLRVLAITYPMSSAIEKPVIVPVFVLISLIFNGICSICVTWNFEVTQQYMDFSCDGTQNLLPANASRYIRTVPVGKKELHSTLVFIYGIIKALPSLVEPILAVILIMELKRASQRRKTMLKSDGKGENTTKLILFMTISSFLLEVPNGFSHFAFGFFTTSPLIKTASYLIMVFAEIFPVTNSSTHLFVCFFMSTLYRETAISMMGISKQKITKVEEVRQTSVARSTMTKTA</sequence>
<feature type="transmembrane region" description="Helical" evidence="5">
    <location>
        <begin position="135"/>
        <end position="154"/>
    </location>
</feature>
<dbReference type="InterPro" id="IPR019427">
    <property type="entry name" value="7TM_GPCR_serpentine_rcpt_Srw"/>
</dbReference>
<reference evidence="7 8" key="1">
    <citation type="journal article" date="1998" name="Science">
        <title>Genome sequence of the nematode C. elegans: a platform for investigating biology.</title>
        <authorList>
            <consortium name="The C. elegans sequencing consortium"/>
            <person name="Sulson J.E."/>
            <person name="Waterston R."/>
        </authorList>
    </citation>
    <scope>NUCLEOTIDE SEQUENCE [LARGE SCALE GENOMIC DNA]</scope>
    <source>
        <strain evidence="7 8">Bristol N2</strain>
    </source>
</reference>
<dbReference type="InParanoid" id="O16980"/>
<dbReference type="PIR" id="T32208">
    <property type="entry name" value="T32208"/>
</dbReference>
<dbReference type="SMR" id="O16980"/>
<dbReference type="RefSeq" id="NP_503766.3">
    <property type="nucleotide sequence ID" value="NM_071365.5"/>
</dbReference>
<evidence type="ECO:0000256" key="4">
    <source>
        <dbReference type="ARBA" id="ARBA00023136"/>
    </source>
</evidence>
<dbReference type="OrthoDB" id="5822008at2759"/>